<evidence type="ECO:0000313" key="3">
    <source>
        <dbReference type="Proteomes" id="UP001153678"/>
    </source>
</evidence>
<name>A0A9W4WTC3_9GLOM</name>
<gene>
    <name evidence="2" type="ORF">FWILDA_LOCUS12078</name>
</gene>
<dbReference type="OrthoDB" id="2387908at2759"/>
<feature type="compositionally biased region" description="Low complexity" evidence="1">
    <location>
        <begin position="66"/>
        <end position="87"/>
    </location>
</feature>
<comment type="caution">
    <text evidence="2">The sequence shown here is derived from an EMBL/GenBank/DDBJ whole genome shotgun (WGS) entry which is preliminary data.</text>
</comment>
<accession>A0A9W4WTC3</accession>
<sequence>MNDGMYWIHKGCKLDKDEFGIIGIQVAVKIPIQLTDGDTVFKFVETLLTIRNILHVNISLLYYTLPTSSSSNTENSSTVSSSSRSTSLPKMKKESL</sequence>
<reference evidence="2" key="1">
    <citation type="submission" date="2022-08" db="EMBL/GenBank/DDBJ databases">
        <authorList>
            <person name="Kallberg Y."/>
            <person name="Tangrot J."/>
            <person name="Rosling A."/>
        </authorList>
    </citation>
    <scope>NUCLEOTIDE SEQUENCE</scope>
    <source>
        <strain evidence="2">Wild A</strain>
    </source>
</reference>
<evidence type="ECO:0000313" key="2">
    <source>
        <dbReference type="EMBL" id="CAI2185441.1"/>
    </source>
</evidence>
<proteinExistence type="predicted"/>
<dbReference type="AlphaFoldDB" id="A0A9W4WTC3"/>
<organism evidence="2 3">
    <name type="scientific">Funneliformis geosporum</name>
    <dbReference type="NCBI Taxonomy" id="1117311"/>
    <lineage>
        <taxon>Eukaryota</taxon>
        <taxon>Fungi</taxon>
        <taxon>Fungi incertae sedis</taxon>
        <taxon>Mucoromycota</taxon>
        <taxon>Glomeromycotina</taxon>
        <taxon>Glomeromycetes</taxon>
        <taxon>Glomerales</taxon>
        <taxon>Glomeraceae</taxon>
        <taxon>Funneliformis</taxon>
    </lineage>
</organism>
<keyword evidence="3" id="KW-1185">Reference proteome</keyword>
<dbReference type="EMBL" id="CAMKVN010003719">
    <property type="protein sequence ID" value="CAI2185441.1"/>
    <property type="molecule type" value="Genomic_DNA"/>
</dbReference>
<evidence type="ECO:0000256" key="1">
    <source>
        <dbReference type="SAM" id="MobiDB-lite"/>
    </source>
</evidence>
<feature type="region of interest" description="Disordered" evidence="1">
    <location>
        <begin position="66"/>
        <end position="96"/>
    </location>
</feature>
<dbReference type="Proteomes" id="UP001153678">
    <property type="component" value="Unassembled WGS sequence"/>
</dbReference>
<protein>
    <submittedName>
        <fullName evidence="2">11536_t:CDS:1</fullName>
    </submittedName>
</protein>